<feature type="transmembrane region" description="Helical" evidence="7">
    <location>
        <begin position="227"/>
        <end position="250"/>
    </location>
</feature>
<keyword evidence="3 7" id="KW-0812">Transmembrane</keyword>
<accession>A0A232F0V2</accession>
<comment type="similarity">
    <text evidence="2 7">Belongs to the CTL (choline transporter-like) family.</text>
</comment>
<feature type="transmembrane region" description="Helical" evidence="7">
    <location>
        <begin position="39"/>
        <end position="57"/>
    </location>
</feature>
<feature type="transmembrane region" description="Helical" evidence="7">
    <location>
        <begin position="575"/>
        <end position="596"/>
    </location>
</feature>
<feature type="transmembrane region" description="Helical" evidence="7">
    <location>
        <begin position="429"/>
        <end position="453"/>
    </location>
</feature>
<dbReference type="PANTHER" id="PTHR12385">
    <property type="entry name" value="CHOLINE TRANSPORTER-LIKE (SLC FAMILY 44)"/>
    <property type="match status" value="1"/>
</dbReference>
<feature type="transmembrane region" description="Helical" evidence="7">
    <location>
        <begin position="256"/>
        <end position="278"/>
    </location>
</feature>
<organism evidence="8 9">
    <name type="scientific">Trichomalopsis sarcophagae</name>
    <dbReference type="NCBI Taxonomy" id="543379"/>
    <lineage>
        <taxon>Eukaryota</taxon>
        <taxon>Metazoa</taxon>
        <taxon>Ecdysozoa</taxon>
        <taxon>Arthropoda</taxon>
        <taxon>Hexapoda</taxon>
        <taxon>Insecta</taxon>
        <taxon>Pterygota</taxon>
        <taxon>Neoptera</taxon>
        <taxon>Endopterygota</taxon>
        <taxon>Hymenoptera</taxon>
        <taxon>Apocrita</taxon>
        <taxon>Proctotrupomorpha</taxon>
        <taxon>Chalcidoidea</taxon>
        <taxon>Pteromalidae</taxon>
        <taxon>Pteromalinae</taxon>
        <taxon>Trichomalopsis</taxon>
    </lineage>
</organism>
<proteinExistence type="inferred from homology"/>
<keyword evidence="4 7" id="KW-1133">Transmembrane helix</keyword>
<dbReference type="AlphaFoldDB" id="A0A232F0V2"/>
<protein>
    <recommendedName>
        <fullName evidence="7">Choline transporter-like protein</fullName>
    </recommendedName>
</protein>
<dbReference type="InterPro" id="IPR007603">
    <property type="entry name" value="Choline_transptr-like"/>
</dbReference>
<feature type="transmembrane region" description="Helical" evidence="7">
    <location>
        <begin position="338"/>
        <end position="359"/>
    </location>
</feature>
<evidence type="ECO:0000256" key="7">
    <source>
        <dbReference type="RuleBase" id="RU368066"/>
    </source>
</evidence>
<name>A0A232F0V2_9HYME</name>
<keyword evidence="6" id="KW-0325">Glycoprotein</keyword>
<dbReference type="PANTHER" id="PTHR12385:SF14">
    <property type="entry name" value="CHOLINE TRANSPORTER-LIKE 2"/>
    <property type="match status" value="1"/>
</dbReference>
<evidence type="ECO:0000313" key="8">
    <source>
        <dbReference type="EMBL" id="OXU24345.1"/>
    </source>
</evidence>
<comment type="caution">
    <text evidence="8">The sequence shown here is derived from an EMBL/GenBank/DDBJ whole genome shotgun (WGS) entry which is preliminary data.</text>
</comment>
<comment type="function">
    <text evidence="7">Choline transporter.</text>
</comment>
<evidence type="ECO:0000256" key="3">
    <source>
        <dbReference type="ARBA" id="ARBA00022692"/>
    </source>
</evidence>
<evidence type="ECO:0000256" key="4">
    <source>
        <dbReference type="ARBA" id="ARBA00022989"/>
    </source>
</evidence>
<comment type="subcellular location">
    <subcellularLocation>
        <location evidence="7">Cell membrane</location>
        <topology evidence="7">Multi-pass membrane protein</topology>
    </subcellularLocation>
    <subcellularLocation>
        <location evidence="1">Membrane</location>
        <topology evidence="1">Multi-pass membrane protein</topology>
    </subcellularLocation>
</comment>
<feature type="transmembrane region" description="Helical" evidence="7">
    <location>
        <begin position="285"/>
        <end position="306"/>
    </location>
</feature>
<dbReference type="Proteomes" id="UP000215335">
    <property type="component" value="Unassembled WGS sequence"/>
</dbReference>
<keyword evidence="9" id="KW-1185">Reference proteome</keyword>
<evidence type="ECO:0000256" key="1">
    <source>
        <dbReference type="ARBA" id="ARBA00004141"/>
    </source>
</evidence>
<keyword evidence="5 7" id="KW-0472">Membrane</keyword>
<gene>
    <name evidence="8" type="ORF">TSAR_004586</name>
</gene>
<sequence length="667" mass="76593">MHRVFIIMSFFSLSGRKINYDPDWKGPLHKRSCTDCFWLILFIIFLVGWSGVAYYALKHGNMEKLLHPSDTEGRKCGIDSAVKDKKYLIFFDLSKCARISTEYRSCPTTQVCVEKCPDRNFLYNNARETLPLAELKRQLICKIDVKLNEIYRLDQIDKLVKAEKCASWYLESTSIVGRCFPKGIWPEFVNSTITVPDLQHAEAFVKAVANIEDVLKKVYQDIKETKYIVLGIAIASGFVSLFYIVVLRWLATPCVWLTILAVCASLGYGTYETTLVYIKTRYTEWLVLLVIVATILFLIILATLFLRRRIYLACQLIKESSKAVTCVLSSLIFPVVPWVLQLLVLTYGVTIFLYLLTIWSPNYRVEMMDDNCICDSSLHYVNNATCDPGIFNANCKQSGGPCILSACNLVGKDRPWFIKYFHIVNIVGFYWLFFFVSAFGEMVLAATFATWYWTLNKHNVPYFTITVGFWRTVRYHLGTLAFGALILTICRIIRLILEAINEKVKKANNECANAVMCCCRCFFYLLENFLKFINSNAYIMCAVHGKGFCRSARDAFNLLMRNVIRVVVINKITGWLLLLGKLLITGLTVAATWWYYTNKGKDDVFYWEVPAVMTAIASFLIATVFFKVHAAAIDTLFLCFLEDCERNDGTDARPYYMSKRLRKLLHK</sequence>
<evidence type="ECO:0000313" key="9">
    <source>
        <dbReference type="Proteomes" id="UP000215335"/>
    </source>
</evidence>
<dbReference type="Pfam" id="PF04515">
    <property type="entry name" value="Choline_transpo"/>
    <property type="match status" value="1"/>
</dbReference>
<reference evidence="8 9" key="1">
    <citation type="journal article" date="2017" name="Curr. Biol.">
        <title>The Evolution of Venom by Co-option of Single-Copy Genes.</title>
        <authorList>
            <person name="Martinson E.O."/>
            <person name="Mrinalini"/>
            <person name="Kelkar Y.D."/>
            <person name="Chang C.H."/>
            <person name="Werren J.H."/>
        </authorList>
    </citation>
    <scope>NUCLEOTIDE SEQUENCE [LARGE SCALE GENOMIC DNA]</scope>
    <source>
        <strain evidence="8 9">Alberta</strain>
        <tissue evidence="8">Whole body</tissue>
    </source>
</reference>
<dbReference type="GO" id="GO:0005886">
    <property type="term" value="C:plasma membrane"/>
    <property type="evidence" value="ECO:0007669"/>
    <property type="project" value="UniProtKB-SubCell"/>
</dbReference>
<dbReference type="OrthoDB" id="420519at2759"/>
<evidence type="ECO:0000256" key="5">
    <source>
        <dbReference type="ARBA" id="ARBA00023136"/>
    </source>
</evidence>
<dbReference type="EMBL" id="NNAY01001328">
    <property type="protein sequence ID" value="OXU24345.1"/>
    <property type="molecule type" value="Genomic_DNA"/>
</dbReference>
<evidence type="ECO:0000256" key="6">
    <source>
        <dbReference type="ARBA" id="ARBA00023180"/>
    </source>
</evidence>
<dbReference type="GO" id="GO:0022857">
    <property type="term" value="F:transmembrane transporter activity"/>
    <property type="evidence" value="ECO:0007669"/>
    <property type="project" value="UniProtKB-UniRule"/>
</dbReference>
<evidence type="ECO:0000256" key="2">
    <source>
        <dbReference type="ARBA" id="ARBA00007168"/>
    </source>
</evidence>
<feature type="transmembrane region" description="Helical" evidence="7">
    <location>
        <begin position="473"/>
        <end position="497"/>
    </location>
</feature>